<dbReference type="AlphaFoldDB" id="A0A0A8Z911"/>
<protein>
    <submittedName>
        <fullName evidence="1">Uncharacterized protein</fullName>
    </submittedName>
</protein>
<name>A0A0A8Z911_ARUDO</name>
<reference evidence="1" key="1">
    <citation type="submission" date="2014-09" db="EMBL/GenBank/DDBJ databases">
        <authorList>
            <person name="Magalhaes I.L.F."/>
            <person name="Oliveira U."/>
            <person name="Santos F.R."/>
            <person name="Vidigal T.H.D.A."/>
            <person name="Brescovit A.D."/>
            <person name="Santos A.J."/>
        </authorList>
    </citation>
    <scope>NUCLEOTIDE SEQUENCE</scope>
    <source>
        <tissue evidence="1">Shoot tissue taken approximately 20 cm above the soil surface</tissue>
    </source>
</reference>
<dbReference type="EMBL" id="GBRH01266533">
    <property type="protein sequence ID" value="JAD31362.1"/>
    <property type="molecule type" value="Transcribed_RNA"/>
</dbReference>
<sequence length="34" mass="3771">MIGRTADAPGGLYCNKKFKSFCFSVCRPNMKLSV</sequence>
<proteinExistence type="predicted"/>
<accession>A0A0A8Z911</accession>
<evidence type="ECO:0000313" key="1">
    <source>
        <dbReference type="EMBL" id="JAD31362.1"/>
    </source>
</evidence>
<organism evidence="1">
    <name type="scientific">Arundo donax</name>
    <name type="common">Giant reed</name>
    <name type="synonym">Donax arundinaceus</name>
    <dbReference type="NCBI Taxonomy" id="35708"/>
    <lineage>
        <taxon>Eukaryota</taxon>
        <taxon>Viridiplantae</taxon>
        <taxon>Streptophyta</taxon>
        <taxon>Embryophyta</taxon>
        <taxon>Tracheophyta</taxon>
        <taxon>Spermatophyta</taxon>
        <taxon>Magnoliopsida</taxon>
        <taxon>Liliopsida</taxon>
        <taxon>Poales</taxon>
        <taxon>Poaceae</taxon>
        <taxon>PACMAD clade</taxon>
        <taxon>Arundinoideae</taxon>
        <taxon>Arundineae</taxon>
        <taxon>Arundo</taxon>
    </lineage>
</organism>
<reference evidence="1" key="2">
    <citation type="journal article" date="2015" name="Data Brief">
        <title>Shoot transcriptome of the giant reed, Arundo donax.</title>
        <authorList>
            <person name="Barrero R.A."/>
            <person name="Guerrero F.D."/>
            <person name="Moolhuijzen P."/>
            <person name="Goolsby J.A."/>
            <person name="Tidwell J."/>
            <person name="Bellgard S.E."/>
            <person name="Bellgard M.I."/>
        </authorList>
    </citation>
    <scope>NUCLEOTIDE SEQUENCE</scope>
    <source>
        <tissue evidence="1">Shoot tissue taken approximately 20 cm above the soil surface</tissue>
    </source>
</reference>